<dbReference type="PANTHER" id="PTHR10900:SF120">
    <property type="entry name" value="MUCIN-5AC-RELATED"/>
    <property type="match status" value="1"/>
</dbReference>
<keyword evidence="6" id="KW-1185">Reference proteome</keyword>
<feature type="compositionally biased region" description="Basic and acidic residues" evidence="2">
    <location>
        <begin position="651"/>
        <end position="711"/>
    </location>
</feature>
<feature type="chain" id="PRO_5032994648" description="FAS1 domain-containing protein" evidence="3">
    <location>
        <begin position="17"/>
        <end position="1157"/>
    </location>
</feature>
<feature type="signal peptide" evidence="3">
    <location>
        <begin position="1"/>
        <end position="16"/>
    </location>
</feature>
<gene>
    <name evidence="5" type="ORF">PMACD_LOCUS8887</name>
</gene>
<dbReference type="PANTHER" id="PTHR10900">
    <property type="entry name" value="PERIOSTIN-RELATED"/>
    <property type="match status" value="1"/>
</dbReference>
<dbReference type="Proteomes" id="UP000663880">
    <property type="component" value="Unassembled WGS sequence"/>
</dbReference>
<dbReference type="AlphaFoldDB" id="A0A821TDE7"/>
<comment type="caution">
    <text evidence="5">The sequence shown here is derived from an EMBL/GenBank/DDBJ whole genome shotgun (WGS) entry which is preliminary data.</text>
</comment>
<feature type="compositionally biased region" description="Basic and acidic residues" evidence="2">
    <location>
        <begin position="719"/>
        <end position="789"/>
    </location>
</feature>
<dbReference type="FunFam" id="2.30.180.10:FF:000032">
    <property type="entry name" value="Fasciclin domain-containing protein, putative"/>
    <property type="match status" value="1"/>
</dbReference>
<accession>A0A821TDE7</accession>
<evidence type="ECO:0000313" key="6">
    <source>
        <dbReference type="Proteomes" id="UP000663880"/>
    </source>
</evidence>
<keyword evidence="1" id="KW-0175">Coiled coil</keyword>
<dbReference type="GO" id="GO:0031012">
    <property type="term" value="C:extracellular matrix"/>
    <property type="evidence" value="ECO:0007669"/>
    <property type="project" value="TreeGrafter"/>
</dbReference>
<protein>
    <recommendedName>
        <fullName evidence="4">FAS1 domain-containing protein</fullName>
    </recommendedName>
</protein>
<feature type="region of interest" description="Disordered" evidence="2">
    <location>
        <begin position="346"/>
        <end position="383"/>
    </location>
</feature>
<dbReference type="SUPFAM" id="SSF82153">
    <property type="entry name" value="FAS1 domain"/>
    <property type="match status" value="2"/>
</dbReference>
<organism evidence="5 6">
    <name type="scientific">Pieris macdunnoughi</name>
    <dbReference type="NCBI Taxonomy" id="345717"/>
    <lineage>
        <taxon>Eukaryota</taxon>
        <taxon>Metazoa</taxon>
        <taxon>Ecdysozoa</taxon>
        <taxon>Arthropoda</taxon>
        <taxon>Hexapoda</taxon>
        <taxon>Insecta</taxon>
        <taxon>Pterygota</taxon>
        <taxon>Neoptera</taxon>
        <taxon>Endopterygota</taxon>
        <taxon>Lepidoptera</taxon>
        <taxon>Glossata</taxon>
        <taxon>Ditrysia</taxon>
        <taxon>Papilionoidea</taxon>
        <taxon>Pieridae</taxon>
        <taxon>Pierinae</taxon>
        <taxon>Pieris</taxon>
    </lineage>
</organism>
<feature type="compositionally biased region" description="Polar residues" evidence="2">
    <location>
        <begin position="625"/>
        <end position="634"/>
    </location>
</feature>
<dbReference type="InterPro" id="IPR036378">
    <property type="entry name" value="FAS1_dom_sf"/>
</dbReference>
<feature type="compositionally biased region" description="Low complexity" evidence="2">
    <location>
        <begin position="223"/>
        <end position="235"/>
    </location>
</feature>
<evidence type="ECO:0000256" key="2">
    <source>
        <dbReference type="SAM" id="MobiDB-lite"/>
    </source>
</evidence>
<evidence type="ECO:0000259" key="4">
    <source>
        <dbReference type="PROSITE" id="PS50213"/>
    </source>
</evidence>
<dbReference type="OrthoDB" id="286301at2759"/>
<dbReference type="GO" id="GO:0007155">
    <property type="term" value="P:cell adhesion"/>
    <property type="evidence" value="ECO:0007669"/>
    <property type="project" value="TreeGrafter"/>
</dbReference>
<evidence type="ECO:0000313" key="5">
    <source>
        <dbReference type="EMBL" id="CAF4872469.1"/>
    </source>
</evidence>
<proteinExistence type="predicted"/>
<name>A0A821TDE7_9NEOP</name>
<dbReference type="GO" id="GO:0050839">
    <property type="term" value="F:cell adhesion molecule binding"/>
    <property type="evidence" value="ECO:0007669"/>
    <property type="project" value="TreeGrafter"/>
</dbReference>
<sequence length="1157" mass="130796">MRSVCQFLLLARLVAAITGPRIENDFDRNRPTNLGHPGFNEHQTRFGLNSPLQNFQQQPAVINNAPQLPFPQPILNQQPYVPQFNSLLPAQNIPNNAIPIQNSNNFQFNQQANANPQLNNFHQNVGSQNFQQSQNIQQAPTIPTFQNSLPLAQNPPIFNHNPNIPSPLSLTQQRPTQAAFLPTLQTAQSQQSFNAPNPITIQAAPNLAPQNHNQNGQVPFQASQQISQSNNQGSIFTNPQPSDFQQYYEQQSKENLEKLKELQERQRIIQKHQEFVQKQQQKQQEKVEKLHDEFLSRQATKSLPTYTTTENYEDSFRRGQEKRRPILPHETDLFKKALDLYEQQHPTTTTSTTTTTTTTQRPRFIRTRPTARSRTPPQDRNKQKLYNDIKSLLEESETKGFDDNLRAKSVALLQKPDILKQLKVALAENPEDFSEKNFTSREISLNGQKYEVIRTNNPNLIPKGAISADSPDLGKLVAATQETQKESHVSFDDLTKGVLPPGANFELVKQGDNGKLEEVSASNTLPNKKKVTFVFLEEQDDGSYKVKGVKANGQQTEEGPEVEEILNRIRKGEISLPGPTKISNALFSSTTENPTTTNIDYIAESSHHPSTYTSFVTTSSYASSGLTNPVQTTPAPIHRNSIAPARTTQKSYRETYTPRESQRESYTPRERESYTQRDLPRETYSQRETTRETYSQREPTRETFTPRESIRELYTQKAPHNEIYTEREPTRESYTQRESPRESYTQRENSRESYTQNERETYSQRDPTKEPLTQRETFTQKDAIRDTYTPRESQTFQSSTGRPTTERFIIKTSTPTYTIRSQKQTQRSPFPSTTILNTTPVYRSTPQDVVVIGSSTLAPTYEEPTQNIFASASSPGLIDILKENGLFATAKYLKQSGLDAILNETGPYTIFAPTDKAFRTLLVQLGGPDRAEEKFRDNPRLLSGLLLHHVIPGAFDIASLQDEMTGVSLAGTQLRVNQYDMHDVEWNEVKVTTINGARVIDDKRDIHIPQGIAHAVDRVMFPLPVGDLVQTLQADRDRRFTTFLKAIFASGFADTLAESKTYTVFAPTDTAFAKLAPSELSRYSEKAAARALVARHVLPGTLYSAGMRYYQLRNSMEDAKPLTLQKNSGRIKVNNAQVITHNIPATNGVIHAVDTLL</sequence>
<dbReference type="GO" id="GO:0005615">
    <property type="term" value="C:extracellular space"/>
    <property type="evidence" value="ECO:0007669"/>
    <property type="project" value="TreeGrafter"/>
</dbReference>
<feature type="compositionally biased region" description="Polar residues" evidence="2">
    <location>
        <begin position="811"/>
        <end position="839"/>
    </location>
</feature>
<feature type="compositionally biased region" description="Low complexity" evidence="2">
    <location>
        <begin position="346"/>
        <end position="362"/>
    </location>
</feature>
<feature type="domain" description="FAS1" evidence="4">
    <location>
        <begin position="1027"/>
        <end position="1157"/>
    </location>
</feature>
<feature type="region of interest" description="Disordered" evidence="2">
    <location>
        <begin position="222"/>
        <end position="242"/>
    </location>
</feature>
<feature type="domain" description="FAS1" evidence="4">
    <location>
        <begin position="874"/>
        <end position="1020"/>
    </location>
</feature>
<keyword evidence="3" id="KW-0732">Signal</keyword>
<dbReference type="SMART" id="SM00554">
    <property type="entry name" value="FAS1"/>
    <property type="match status" value="2"/>
</dbReference>
<reference evidence="5" key="1">
    <citation type="submission" date="2021-02" db="EMBL/GenBank/DDBJ databases">
        <authorList>
            <person name="Steward A R."/>
        </authorList>
    </citation>
    <scope>NUCLEOTIDE SEQUENCE</scope>
</reference>
<evidence type="ECO:0000256" key="1">
    <source>
        <dbReference type="SAM" id="Coils"/>
    </source>
</evidence>
<evidence type="ECO:0000256" key="3">
    <source>
        <dbReference type="SAM" id="SignalP"/>
    </source>
</evidence>
<dbReference type="PROSITE" id="PS50213">
    <property type="entry name" value="FAS1"/>
    <property type="match status" value="2"/>
</dbReference>
<dbReference type="GO" id="GO:0030198">
    <property type="term" value="P:extracellular matrix organization"/>
    <property type="evidence" value="ECO:0007669"/>
    <property type="project" value="TreeGrafter"/>
</dbReference>
<feature type="coiled-coil region" evidence="1">
    <location>
        <begin position="245"/>
        <end position="293"/>
    </location>
</feature>
<feature type="region of interest" description="Disordered" evidence="2">
    <location>
        <begin position="625"/>
        <end position="839"/>
    </location>
</feature>
<dbReference type="InterPro" id="IPR050904">
    <property type="entry name" value="Adhesion/Biosynth-related"/>
</dbReference>
<dbReference type="InterPro" id="IPR000782">
    <property type="entry name" value="FAS1_domain"/>
</dbReference>
<dbReference type="EMBL" id="CAJOBZ010000023">
    <property type="protein sequence ID" value="CAF4872469.1"/>
    <property type="molecule type" value="Genomic_DNA"/>
</dbReference>
<feature type="compositionally biased region" description="Polar residues" evidence="2">
    <location>
        <begin position="790"/>
        <end position="803"/>
    </location>
</feature>
<dbReference type="Pfam" id="PF02469">
    <property type="entry name" value="Fasciclin"/>
    <property type="match status" value="2"/>
</dbReference>
<dbReference type="Gene3D" id="2.30.180.10">
    <property type="entry name" value="FAS1 domain"/>
    <property type="match status" value="2"/>
</dbReference>